<dbReference type="OrthoDB" id="9796561at2"/>
<evidence type="ECO:0000256" key="8">
    <source>
        <dbReference type="ARBA" id="ARBA00023002"/>
    </source>
</evidence>
<evidence type="ECO:0000256" key="10">
    <source>
        <dbReference type="ARBA" id="ARBA00048793"/>
    </source>
</evidence>
<evidence type="ECO:0000256" key="2">
    <source>
        <dbReference type="ARBA" id="ARBA00004994"/>
    </source>
</evidence>
<evidence type="ECO:0000256" key="7">
    <source>
        <dbReference type="ARBA" id="ARBA00022857"/>
    </source>
</evidence>
<dbReference type="EC" id="1.1.1.169" evidence="4 11"/>
<dbReference type="Gene3D" id="1.10.1040.10">
    <property type="entry name" value="N-(1-d-carboxylethyl)-l-norvaline Dehydrogenase, domain 2"/>
    <property type="match status" value="1"/>
</dbReference>
<dbReference type="PANTHER" id="PTHR43765:SF2">
    <property type="entry name" value="2-DEHYDROPANTOATE 2-REDUCTASE"/>
    <property type="match status" value="1"/>
</dbReference>
<accession>A0A5B8U288</accession>
<reference evidence="14 15" key="1">
    <citation type="journal article" date="2018" name="J. Microbiol.">
        <title>Baekduia soli gen. nov., sp. nov., a novel bacterium isolated from the soil of Baekdu Mountain and proposal of a novel family name, Baekduiaceae fam. nov.</title>
        <authorList>
            <person name="An D.S."/>
            <person name="Siddiqi M.Z."/>
            <person name="Kim K.H."/>
            <person name="Yu H.S."/>
            <person name="Im W.T."/>
        </authorList>
    </citation>
    <scope>NUCLEOTIDE SEQUENCE [LARGE SCALE GENOMIC DNA]</scope>
    <source>
        <strain evidence="14 15">BR7-21</strain>
    </source>
</reference>
<dbReference type="AlphaFoldDB" id="A0A5B8U288"/>
<evidence type="ECO:0000256" key="5">
    <source>
        <dbReference type="ARBA" id="ARBA00019465"/>
    </source>
</evidence>
<comment type="pathway">
    <text evidence="2 11">Cofactor biosynthesis; (R)-pantothenate biosynthesis; (R)-pantoate from 3-methyl-2-oxobutanoate: step 2/2.</text>
</comment>
<evidence type="ECO:0000256" key="1">
    <source>
        <dbReference type="ARBA" id="ARBA00002919"/>
    </source>
</evidence>
<sequence>MPTIAILGSGAVGALLGAALARGGADPVLVTREETAALLARAGLRVDSPLLGDHHVRVRVAARLDDEADALVVAVKAPHLPAALQRIRAEPGVVVPLLNGTEHMAALRARFGDRVVAGVVRVQAHRDGPAHVVHRSPMLSVAVAAPGAPALTDALRAAGVEVATGAPEADVLWGKLTRLAGLALATTAADAPLGDVRADAEAVAREVAAIAAAEGAAVGAEAVVAELRALPDAASSSLRADVGAGRADHELDAIGGAVLRAGARHGLPMPRTAALVAQVETRAVAR</sequence>
<dbReference type="GO" id="GO:0005737">
    <property type="term" value="C:cytoplasm"/>
    <property type="evidence" value="ECO:0007669"/>
    <property type="project" value="TreeGrafter"/>
</dbReference>
<evidence type="ECO:0000256" key="3">
    <source>
        <dbReference type="ARBA" id="ARBA00007870"/>
    </source>
</evidence>
<dbReference type="InterPro" id="IPR036291">
    <property type="entry name" value="NAD(P)-bd_dom_sf"/>
</dbReference>
<gene>
    <name evidence="14" type="ORF">FSW04_05685</name>
</gene>
<dbReference type="InterPro" id="IPR013752">
    <property type="entry name" value="KPA_reductase"/>
</dbReference>
<dbReference type="NCBIfam" id="TIGR00745">
    <property type="entry name" value="apbA_panE"/>
    <property type="match status" value="1"/>
</dbReference>
<dbReference type="UniPathway" id="UPA00028">
    <property type="reaction ID" value="UER00004"/>
</dbReference>
<evidence type="ECO:0000256" key="9">
    <source>
        <dbReference type="ARBA" id="ARBA00032024"/>
    </source>
</evidence>
<keyword evidence="15" id="KW-1185">Reference proteome</keyword>
<dbReference type="InterPro" id="IPR003710">
    <property type="entry name" value="ApbA"/>
</dbReference>
<keyword evidence="8 11" id="KW-0560">Oxidoreductase</keyword>
<dbReference type="Gene3D" id="3.40.50.720">
    <property type="entry name" value="NAD(P)-binding Rossmann-like Domain"/>
    <property type="match status" value="1"/>
</dbReference>
<evidence type="ECO:0000313" key="15">
    <source>
        <dbReference type="Proteomes" id="UP000321805"/>
    </source>
</evidence>
<dbReference type="InterPro" id="IPR013332">
    <property type="entry name" value="KPR_N"/>
</dbReference>
<dbReference type="InterPro" id="IPR050838">
    <property type="entry name" value="Ketopantoate_reductase"/>
</dbReference>
<dbReference type="InterPro" id="IPR008927">
    <property type="entry name" value="6-PGluconate_DH-like_C_sf"/>
</dbReference>
<feature type="domain" description="Ketopantoate reductase N-terminal" evidence="12">
    <location>
        <begin position="4"/>
        <end position="136"/>
    </location>
</feature>
<keyword evidence="7 11" id="KW-0521">NADP</keyword>
<dbReference type="GO" id="GO:0008677">
    <property type="term" value="F:2-dehydropantoate 2-reductase activity"/>
    <property type="evidence" value="ECO:0007669"/>
    <property type="project" value="UniProtKB-EC"/>
</dbReference>
<evidence type="ECO:0000259" key="13">
    <source>
        <dbReference type="Pfam" id="PF08546"/>
    </source>
</evidence>
<protein>
    <recommendedName>
        <fullName evidence="5 11">2-dehydropantoate 2-reductase</fullName>
        <ecNumber evidence="4 11">1.1.1.169</ecNumber>
    </recommendedName>
    <alternativeName>
        <fullName evidence="9 11">Ketopantoate reductase</fullName>
    </alternativeName>
</protein>
<proteinExistence type="inferred from homology"/>
<dbReference type="GO" id="GO:0050661">
    <property type="term" value="F:NADP binding"/>
    <property type="evidence" value="ECO:0007669"/>
    <property type="project" value="TreeGrafter"/>
</dbReference>
<dbReference type="SUPFAM" id="SSF51735">
    <property type="entry name" value="NAD(P)-binding Rossmann-fold domains"/>
    <property type="match status" value="1"/>
</dbReference>
<dbReference type="PANTHER" id="PTHR43765">
    <property type="entry name" value="2-DEHYDROPANTOATE 2-REDUCTASE-RELATED"/>
    <property type="match status" value="1"/>
</dbReference>
<dbReference type="EMBL" id="CP042430">
    <property type="protein sequence ID" value="QEC47127.1"/>
    <property type="molecule type" value="Genomic_DNA"/>
</dbReference>
<comment type="similarity">
    <text evidence="3 11">Belongs to the ketopantoate reductase family.</text>
</comment>
<dbReference type="RefSeq" id="WP_146917166.1">
    <property type="nucleotide sequence ID" value="NZ_CP042430.1"/>
</dbReference>
<dbReference type="InterPro" id="IPR013328">
    <property type="entry name" value="6PGD_dom2"/>
</dbReference>
<name>A0A5B8U288_9ACTN</name>
<evidence type="ECO:0000256" key="6">
    <source>
        <dbReference type="ARBA" id="ARBA00022655"/>
    </source>
</evidence>
<evidence type="ECO:0000256" key="4">
    <source>
        <dbReference type="ARBA" id="ARBA00013014"/>
    </source>
</evidence>
<evidence type="ECO:0000259" key="12">
    <source>
        <dbReference type="Pfam" id="PF02558"/>
    </source>
</evidence>
<organism evidence="14 15">
    <name type="scientific">Baekduia soli</name>
    <dbReference type="NCBI Taxonomy" id="496014"/>
    <lineage>
        <taxon>Bacteria</taxon>
        <taxon>Bacillati</taxon>
        <taxon>Actinomycetota</taxon>
        <taxon>Thermoleophilia</taxon>
        <taxon>Solirubrobacterales</taxon>
        <taxon>Baekduiaceae</taxon>
        <taxon>Baekduia</taxon>
    </lineage>
</organism>
<dbReference type="GO" id="GO:0015940">
    <property type="term" value="P:pantothenate biosynthetic process"/>
    <property type="evidence" value="ECO:0007669"/>
    <property type="project" value="UniProtKB-UniPathway"/>
</dbReference>
<comment type="function">
    <text evidence="1 11">Catalyzes the NADPH-dependent reduction of ketopantoate into pantoic acid.</text>
</comment>
<evidence type="ECO:0000313" key="14">
    <source>
        <dbReference type="EMBL" id="QEC47127.1"/>
    </source>
</evidence>
<dbReference type="Proteomes" id="UP000321805">
    <property type="component" value="Chromosome"/>
</dbReference>
<evidence type="ECO:0000256" key="11">
    <source>
        <dbReference type="RuleBase" id="RU362068"/>
    </source>
</evidence>
<comment type="catalytic activity">
    <reaction evidence="10 11">
        <text>(R)-pantoate + NADP(+) = 2-dehydropantoate + NADPH + H(+)</text>
        <dbReference type="Rhea" id="RHEA:16233"/>
        <dbReference type="ChEBI" id="CHEBI:11561"/>
        <dbReference type="ChEBI" id="CHEBI:15378"/>
        <dbReference type="ChEBI" id="CHEBI:15980"/>
        <dbReference type="ChEBI" id="CHEBI:57783"/>
        <dbReference type="ChEBI" id="CHEBI:58349"/>
        <dbReference type="EC" id="1.1.1.169"/>
    </reaction>
</comment>
<dbReference type="Pfam" id="PF02558">
    <property type="entry name" value="ApbA"/>
    <property type="match status" value="1"/>
</dbReference>
<dbReference type="SUPFAM" id="SSF48179">
    <property type="entry name" value="6-phosphogluconate dehydrogenase C-terminal domain-like"/>
    <property type="match status" value="1"/>
</dbReference>
<dbReference type="Pfam" id="PF08546">
    <property type="entry name" value="ApbA_C"/>
    <property type="match status" value="1"/>
</dbReference>
<keyword evidence="6 11" id="KW-0566">Pantothenate biosynthesis</keyword>
<feature type="domain" description="Ketopantoate reductase C-terminal" evidence="13">
    <location>
        <begin position="173"/>
        <end position="280"/>
    </location>
</feature>
<dbReference type="KEGG" id="bsol:FSW04_05685"/>